<comment type="caution">
    <text evidence="1">The sequence shown here is derived from an EMBL/GenBank/DDBJ whole genome shotgun (WGS) entry which is preliminary data.</text>
</comment>
<evidence type="ECO:0000313" key="1">
    <source>
        <dbReference type="EMBL" id="CAH0023801.1"/>
    </source>
</evidence>
<sequence>MLGLEPKWAATENTDKEIHARVIDGVRWALKNRDCSNPHDKSFSLQGVLNICQVVQQTPDYTRPLADTYRILMEDLISWGPQSLIMLLDAGPYISSAPSWVPDWTGSGPSEWLVSLYRTGMAPTAAYLRPFSDIQVVNNSILRLKGKSIGTIKYFIDMTMPTTSPKDQQLSALFRLAEFLAHINNESFRP</sequence>
<keyword evidence="2" id="KW-1185">Reference proteome</keyword>
<dbReference type="EMBL" id="CABFNQ020000694">
    <property type="protein sequence ID" value="CAH0023801.1"/>
    <property type="molecule type" value="Genomic_DNA"/>
</dbReference>
<dbReference type="Proteomes" id="UP000696573">
    <property type="component" value="Unassembled WGS sequence"/>
</dbReference>
<gene>
    <name evidence="1" type="ORF">CRHIZ90672A_00000211</name>
</gene>
<dbReference type="AlphaFoldDB" id="A0A9N9YMB0"/>
<organism evidence="1 2">
    <name type="scientific">Clonostachys rhizophaga</name>
    <dbReference type="NCBI Taxonomy" id="160324"/>
    <lineage>
        <taxon>Eukaryota</taxon>
        <taxon>Fungi</taxon>
        <taxon>Dikarya</taxon>
        <taxon>Ascomycota</taxon>
        <taxon>Pezizomycotina</taxon>
        <taxon>Sordariomycetes</taxon>
        <taxon>Hypocreomycetidae</taxon>
        <taxon>Hypocreales</taxon>
        <taxon>Bionectriaceae</taxon>
        <taxon>Clonostachys</taxon>
    </lineage>
</organism>
<name>A0A9N9YMB0_9HYPO</name>
<evidence type="ECO:0000313" key="2">
    <source>
        <dbReference type="Proteomes" id="UP000696573"/>
    </source>
</evidence>
<reference evidence="1" key="1">
    <citation type="submission" date="2021-10" db="EMBL/GenBank/DDBJ databases">
        <authorList>
            <person name="Piombo E."/>
        </authorList>
    </citation>
    <scope>NUCLEOTIDE SEQUENCE</scope>
</reference>
<proteinExistence type="predicted"/>
<dbReference type="OrthoDB" id="5227504at2759"/>
<protein>
    <submittedName>
        <fullName evidence="1">Uncharacterized protein</fullName>
    </submittedName>
</protein>
<accession>A0A9N9YMB0</accession>